<dbReference type="RefSeq" id="WP_095608346.1">
    <property type="nucleotide sequence ID" value="NZ_LMVN01000009.1"/>
</dbReference>
<dbReference type="InterPro" id="IPR007525">
    <property type="entry name" value="FrhB_FdhB_C"/>
</dbReference>
<evidence type="ECO:0000313" key="5">
    <source>
        <dbReference type="EMBL" id="PWL08939.1"/>
    </source>
</evidence>
<dbReference type="Pfam" id="PF04422">
    <property type="entry name" value="FrhB_FdhB_N"/>
    <property type="match status" value="1"/>
</dbReference>
<feature type="domain" description="4Fe-4S ferredoxin-type" evidence="3">
    <location>
        <begin position="206"/>
        <end position="235"/>
    </location>
</feature>
<evidence type="ECO:0000256" key="1">
    <source>
        <dbReference type="ARBA" id="ARBA00023004"/>
    </source>
</evidence>
<dbReference type="EMBL" id="LMVN01000009">
    <property type="protein sequence ID" value="PAV07718.1"/>
    <property type="molecule type" value="Genomic_DNA"/>
</dbReference>
<dbReference type="Pfam" id="PF04432">
    <property type="entry name" value="FrhB_FdhB_C"/>
    <property type="match status" value="1"/>
</dbReference>
<dbReference type="PROSITE" id="PS51379">
    <property type="entry name" value="4FE4S_FER_2"/>
    <property type="match status" value="1"/>
</dbReference>
<evidence type="ECO:0000256" key="2">
    <source>
        <dbReference type="ARBA" id="ARBA00023014"/>
    </source>
</evidence>
<gene>
    <name evidence="4" type="ORF">ASJ82_00870</name>
    <name evidence="5" type="ORF">MSCUN_01480</name>
</gene>
<dbReference type="PROSITE" id="PS00198">
    <property type="entry name" value="4FE4S_FER_1"/>
    <property type="match status" value="1"/>
</dbReference>
<name>A0A2A2HEG3_9EURY</name>
<evidence type="ECO:0000313" key="6">
    <source>
        <dbReference type="Proteomes" id="UP000217528"/>
    </source>
</evidence>
<dbReference type="PANTHER" id="PTHR31332:SF0">
    <property type="entry name" value="7-HYDROXYMETHYL CHLOROPHYLL A REDUCTASE, CHLOROPLASTIC"/>
    <property type="match status" value="1"/>
</dbReference>
<evidence type="ECO:0000259" key="3">
    <source>
        <dbReference type="PROSITE" id="PS51379"/>
    </source>
</evidence>
<dbReference type="GO" id="GO:0052592">
    <property type="term" value="F:oxidoreductase activity, acting on CH or CH2 groups, with an iron-sulfur protein as acceptor"/>
    <property type="evidence" value="ECO:0007669"/>
    <property type="project" value="TreeGrafter"/>
</dbReference>
<dbReference type="OrthoDB" id="15347at2157"/>
<evidence type="ECO:0000313" key="4">
    <source>
        <dbReference type="EMBL" id="PAV07718.1"/>
    </source>
</evidence>
<reference evidence="4 6" key="2">
    <citation type="journal article" date="2017" name="BMC Genomics">
        <title>Genomic analysis of methanogenic archaea reveals a shift towards energy conservation.</title>
        <authorList>
            <person name="Gilmore S.P."/>
            <person name="Henske J.K."/>
            <person name="Sexton J.A."/>
            <person name="Solomon K.V."/>
            <person name="Seppala S."/>
            <person name="Yoo J.I."/>
            <person name="Huyett L.M."/>
            <person name="Pressman A."/>
            <person name="Cogan J.Z."/>
            <person name="Kivenson V."/>
            <person name="Peng X."/>
            <person name="Tan Y."/>
            <person name="Valentine D.L."/>
            <person name="O'Malley M.A."/>
        </authorList>
    </citation>
    <scope>NUCLEOTIDE SEQUENCE [LARGE SCALE GENOMIC DNA]</scope>
    <source>
        <strain evidence="4 6">1R-7</strain>
    </source>
</reference>
<dbReference type="SUPFAM" id="SSF54862">
    <property type="entry name" value="4Fe-4S ferredoxins"/>
    <property type="match status" value="1"/>
</dbReference>
<proteinExistence type="predicted"/>
<reference evidence="5 7" key="1">
    <citation type="submission" date="2016-04" db="EMBL/GenBank/DDBJ databases">
        <title>Genome sequence of Methanosphaera cuniculi DSM 4103.</title>
        <authorList>
            <person name="Poehlein A."/>
            <person name="Seedorf H."/>
            <person name="Daniel R."/>
        </authorList>
    </citation>
    <scope>NUCLEOTIDE SEQUENCE [LARGE SCALE GENOMIC DNA]</scope>
    <source>
        <strain evidence="5 7">DSM 4103</strain>
    </source>
</reference>
<sequence>MSISDEKVAIISTPCQIQAAAKIQKFLDTPIKLKIGLFCMENFSYSYFKEHLKKYNIDYDSIKKFRIEKGHAFITLDDDSITKIPLGELKSVVRKNCHICMDLTSQNADISVGSIGSDDNYSTVIIRNLDAQHIIDDAIKQNYFTSKPLTQKQIGILNKLSQKKKHDNQENIEDHELRSKPVLYTREISDNEILSQNMESNFTDLKDNVIDVGACVLCGACEYLCPDNLIIIDDTKPRKQGKCRDDCHMCFTFCPRTYTPEDLKVDCDDMGNYLNIMTLKSNDNYITQDGGVITTLIKYLLDHDIITKAMVVDKKDDNAWKPYAKLTDDMDEIIKSAGSKYSVCPVFKALGED</sequence>
<dbReference type="Proteomes" id="UP000246004">
    <property type="component" value="Unassembled WGS sequence"/>
</dbReference>
<dbReference type="GO" id="GO:0051536">
    <property type="term" value="F:iron-sulfur cluster binding"/>
    <property type="evidence" value="ECO:0007669"/>
    <property type="project" value="UniProtKB-KW"/>
</dbReference>
<dbReference type="InterPro" id="IPR007516">
    <property type="entry name" value="Co_F420_Hydgase/DH_bsu_N"/>
</dbReference>
<dbReference type="InterPro" id="IPR045220">
    <property type="entry name" value="FRHB/FDHB/HCAR-like"/>
</dbReference>
<accession>A0A2A2HEG3</accession>
<evidence type="ECO:0000313" key="7">
    <source>
        <dbReference type="Proteomes" id="UP000246004"/>
    </source>
</evidence>
<keyword evidence="2" id="KW-0479">Metal-binding</keyword>
<dbReference type="Gene3D" id="3.30.70.20">
    <property type="match status" value="1"/>
</dbReference>
<keyword evidence="1" id="KW-0408">Iron</keyword>
<dbReference type="PANTHER" id="PTHR31332">
    <property type="entry name" value="7-HYDROXYMETHYL CHLOROPHYLL A REDUCTASE, CHLOROPLASTIC"/>
    <property type="match status" value="1"/>
</dbReference>
<keyword evidence="6" id="KW-1185">Reference proteome</keyword>
<dbReference type="InterPro" id="IPR017896">
    <property type="entry name" value="4Fe4S_Fe-S-bd"/>
</dbReference>
<comment type="caution">
    <text evidence="4">The sequence shown here is derived from an EMBL/GenBank/DDBJ whole genome shotgun (WGS) entry which is preliminary data.</text>
</comment>
<dbReference type="Proteomes" id="UP000217528">
    <property type="component" value="Unassembled WGS sequence"/>
</dbReference>
<dbReference type="InterPro" id="IPR017900">
    <property type="entry name" value="4Fe4S_Fe_S_CS"/>
</dbReference>
<protein>
    <submittedName>
        <fullName evidence="4 5">Hydrogenase</fullName>
    </submittedName>
</protein>
<dbReference type="EMBL" id="LWMS01000004">
    <property type="protein sequence ID" value="PWL08939.1"/>
    <property type="molecule type" value="Genomic_DNA"/>
</dbReference>
<organism evidence="4 6">
    <name type="scientific">Methanosphaera cuniculi</name>
    <dbReference type="NCBI Taxonomy" id="1077256"/>
    <lineage>
        <taxon>Archaea</taxon>
        <taxon>Methanobacteriati</taxon>
        <taxon>Methanobacteriota</taxon>
        <taxon>Methanomada group</taxon>
        <taxon>Methanobacteria</taxon>
        <taxon>Methanobacteriales</taxon>
        <taxon>Methanobacteriaceae</taxon>
        <taxon>Methanosphaera</taxon>
    </lineage>
</organism>
<dbReference type="AlphaFoldDB" id="A0A2A2HEG3"/>
<keyword evidence="2" id="KW-0411">Iron-sulfur</keyword>